<keyword evidence="2" id="KW-0479">Metal-binding</keyword>
<evidence type="ECO:0000256" key="2">
    <source>
        <dbReference type="ARBA" id="ARBA00022723"/>
    </source>
</evidence>
<reference evidence="4" key="1">
    <citation type="submission" date="2018-04" db="EMBL/GenBank/DDBJ databases">
        <title>Transcriptome assembly of Sipha flava.</title>
        <authorList>
            <person name="Scully E.D."/>
            <person name="Geib S.M."/>
            <person name="Palmer N.A."/>
            <person name="Koch K."/>
            <person name="Bradshaw J."/>
            <person name="Heng-Moss T."/>
            <person name="Sarath G."/>
        </authorList>
    </citation>
    <scope>NUCLEOTIDE SEQUENCE</scope>
</reference>
<proteinExistence type="predicted"/>
<comment type="cofactor">
    <cofactor evidence="1">
        <name>a divalent metal cation</name>
        <dbReference type="ChEBI" id="CHEBI:60240"/>
    </cofactor>
</comment>
<dbReference type="EMBL" id="GGMS01007079">
    <property type="protein sequence ID" value="MBY76282.1"/>
    <property type="molecule type" value="Transcribed_RNA"/>
</dbReference>
<feature type="domain" description="DDE Tnp4" evidence="3">
    <location>
        <begin position="2"/>
        <end position="40"/>
    </location>
</feature>
<dbReference type="OrthoDB" id="6595824at2759"/>
<dbReference type="AlphaFoldDB" id="A0A2S2QGI3"/>
<name>A0A2S2QGI3_9HEMI</name>
<dbReference type="GO" id="GO:0046872">
    <property type="term" value="F:metal ion binding"/>
    <property type="evidence" value="ECO:0007669"/>
    <property type="project" value="UniProtKB-KW"/>
</dbReference>
<accession>A0A2S2QGI3</accession>
<sequence length="107" mass="12375">MTVECAFDIGASKFRIVQKSIETKIENADHIVKAICILHNVIINLEKNQMDLKTIETENEISSTNYLGSIRGGRLTNRTSQSVLELRNRFVQYFKHNKKKFQTIFTL</sequence>
<gene>
    <name evidence="4" type="ORF">g.2548</name>
</gene>
<evidence type="ECO:0000256" key="1">
    <source>
        <dbReference type="ARBA" id="ARBA00001968"/>
    </source>
</evidence>
<evidence type="ECO:0000259" key="3">
    <source>
        <dbReference type="Pfam" id="PF13359"/>
    </source>
</evidence>
<protein>
    <recommendedName>
        <fullName evidence="3">DDE Tnp4 domain-containing protein</fullName>
    </recommendedName>
</protein>
<dbReference type="Pfam" id="PF13359">
    <property type="entry name" value="DDE_Tnp_4"/>
    <property type="match status" value="1"/>
</dbReference>
<dbReference type="InterPro" id="IPR027806">
    <property type="entry name" value="HARBI1_dom"/>
</dbReference>
<evidence type="ECO:0000313" key="4">
    <source>
        <dbReference type="EMBL" id="MBY76282.1"/>
    </source>
</evidence>
<organism evidence="4">
    <name type="scientific">Sipha flava</name>
    <name type="common">yellow sugarcane aphid</name>
    <dbReference type="NCBI Taxonomy" id="143950"/>
    <lineage>
        <taxon>Eukaryota</taxon>
        <taxon>Metazoa</taxon>
        <taxon>Ecdysozoa</taxon>
        <taxon>Arthropoda</taxon>
        <taxon>Hexapoda</taxon>
        <taxon>Insecta</taxon>
        <taxon>Pterygota</taxon>
        <taxon>Neoptera</taxon>
        <taxon>Paraneoptera</taxon>
        <taxon>Hemiptera</taxon>
        <taxon>Sternorrhyncha</taxon>
        <taxon>Aphidomorpha</taxon>
        <taxon>Aphidoidea</taxon>
        <taxon>Aphididae</taxon>
        <taxon>Sipha</taxon>
    </lineage>
</organism>